<dbReference type="HOGENOM" id="CLU_011920_4_0_12"/>
<name>S3K120_TREMA</name>
<keyword evidence="7 8" id="KW-0472">Membrane</keyword>
<evidence type="ECO:0000256" key="2">
    <source>
        <dbReference type="ARBA" id="ARBA00009843"/>
    </source>
</evidence>
<dbReference type="InterPro" id="IPR004680">
    <property type="entry name" value="Cit_transptr-like_dom"/>
</dbReference>
<keyword evidence="11" id="KW-1185">Reference proteome</keyword>
<dbReference type="InterPro" id="IPR051475">
    <property type="entry name" value="Diverse_Ion_Transporter"/>
</dbReference>
<comment type="caution">
    <text evidence="10">The sequence shown here is derived from an EMBL/GenBank/DDBJ whole genome shotgun (WGS) entry which is preliminary data.</text>
</comment>
<keyword evidence="5 8" id="KW-0812">Transmembrane</keyword>
<feature type="transmembrane region" description="Helical" evidence="8">
    <location>
        <begin position="238"/>
        <end position="258"/>
    </location>
</feature>
<evidence type="ECO:0000256" key="1">
    <source>
        <dbReference type="ARBA" id="ARBA00004651"/>
    </source>
</evidence>
<feature type="transmembrane region" description="Helical" evidence="8">
    <location>
        <begin position="279"/>
        <end position="297"/>
    </location>
</feature>
<dbReference type="Pfam" id="PF03600">
    <property type="entry name" value="CitMHS"/>
    <property type="match status" value="1"/>
</dbReference>
<dbReference type="EMBL" id="ATFF01000006">
    <property type="protein sequence ID" value="EPF31175.1"/>
    <property type="molecule type" value="Genomic_DNA"/>
</dbReference>
<dbReference type="InterPro" id="IPR000802">
    <property type="entry name" value="Arsenical_pump_ArsB"/>
</dbReference>
<feature type="transmembrane region" description="Helical" evidence="8">
    <location>
        <begin position="27"/>
        <end position="49"/>
    </location>
</feature>
<feature type="transmembrane region" description="Helical" evidence="8">
    <location>
        <begin position="133"/>
        <end position="153"/>
    </location>
</feature>
<evidence type="ECO:0000313" key="10">
    <source>
        <dbReference type="EMBL" id="EPF31175.1"/>
    </source>
</evidence>
<feature type="domain" description="Citrate transporter-like" evidence="9">
    <location>
        <begin position="15"/>
        <end position="365"/>
    </location>
</feature>
<dbReference type="PANTHER" id="PTHR43568:SF1">
    <property type="entry name" value="P PROTEIN"/>
    <property type="match status" value="1"/>
</dbReference>
<feature type="transmembrane region" description="Helical" evidence="8">
    <location>
        <begin position="317"/>
        <end position="345"/>
    </location>
</feature>
<comment type="subcellular location">
    <subcellularLocation>
        <location evidence="1">Cell membrane</location>
        <topology evidence="1">Multi-pass membrane protein</topology>
    </subcellularLocation>
</comment>
<evidence type="ECO:0000256" key="6">
    <source>
        <dbReference type="ARBA" id="ARBA00022989"/>
    </source>
</evidence>
<dbReference type="GO" id="GO:0015105">
    <property type="term" value="F:arsenite transmembrane transporter activity"/>
    <property type="evidence" value="ECO:0007669"/>
    <property type="project" value="InterPro"/>
</dbReference>
<feature type="transmembrane region" description="Helical" evidence="8">
    <location>
        <begin position="93"/>
        <end position="121"/>
    </location>
</feature>
<evidence type="ECO:0000256" key="5">
    <source>
        <dbReference type="ARBA" id="ARBA00022692"/>
    </source>
</evidence>
<proteinExistence type="inferred from homology"/>
<feature type="transmembrane region" description="Helical" evidence="8">
    <location>
        <begin position="178"/>
        <end position="200"/>
    </location>
</feature>
<reference evidence="10 11" key="1">
    <citation type="submission" date="2013-04" db="EMBL/GenBank/DDBJ databases">
        <title>The Genome Sequence of Treponema maltophilum ATCC 51939.</title>
        <authorList>
            <consortium name="The Broad Institute Genomics Platform"/>
            <person name="Earl A."/>
            <person name="Ward D."/>
            <person name="Feldgarden M."/>
            <person name="Gevers D."/>
            <person name="Leonetti C."/>
            <person name="Blanton J.M."/>
            <person name="Dewhirst F.E."/>
            <person name="Izard J."/>
            <person name="Walker B."/>
            <person name="Young S."/>
            <person name="Zeng Q."/>
            <person name="Gargeya S."/>
            <person name="Fitzgerald M."/>
            <person name="Haas B."/>
            <person name="Abouelleil A."/>
            <person name="Allen A.W."/>
            <person name="Alvarado L."/>
            <person name="Arachchi H.M."/>
            <person name="Berlin A.M."/>
            <person name="Chapman S.B."/>
            <person name="Gainer-Dewar J."/>
            <person name="Goldberg J."/>
            <person name="Griggs A."/>
            <person name="Gujja S."/>
            <person name="Hansen M."/>
            <person name="Howarth C."/>
            <person name="Imamovic A."/>
            <person name="Ireland A."/>
            <person name="Larimer J."/>
            <person name="McCowan C."/>
            <person name="Murphy C."/>
            <person name="Pearson M."/>
            <person name="Poon T.W."/>
            <person name="Priest M."/>
            <person name="Roberts A."/>
            <person name="Saif S."/>
            <person name="Shea T."/>
            <person name="Sisk P."/>
            <person name="Sykes S."/>
            <person name="Wortman J."/>
            <person name="Nusbaum C."/>
            <person name="Birren B."/>
        </authorList>
    </citation>
    <scope>NUCLEOTIDE SEQUENCE [LARGE SCALE GENOMIC DNA]</scope>
    <source>
        <strain evidence="10 11">ATCC 51939</strain>
    </source>
</reference>
<gene>
    <name evidence="10" type="ORF">HMPREF9194_01516</name>
</gene>
<dbReference type="eggNOG" id="COG1055">
    <property type="taxonomic scope" value="Bacteria"/>
</dbReference>
<dbReference type="RefSeq" id="WP_016525786.1">
    <property type="nucleotide sequence ID" value="NZ_KE332518.1"/>
</dbReference>
<keyword evidence="3" id="KW-0813">Transport</keyword>
<evidence type="ECO:0000256" key="4">
    <source>
        <dbReference type="ARBA" id="ARBA00022475"/>
    </source>
</evidence>
<dbReference type="Proteomes" id="UP000014541">
    <property type="component" value="Unassembled WGS sequence"/>
</dbReference>
<evidence type="ECO:0000259" key="9">
    <source>
        <dbReference type="Pfam" id="PF03600"/>
    </source>
</evidence>
<feature type="transmembrane region" description="Helical" evidence="8">
    <location>
        <begin position="5"/>
        <end position="21"/>
    </location>
</feature>
<protein>
    <recommendedName>
        <fullName evidence="9">Citrate transporter-like domain-containing protein</fullName>
    </recommendedName>
</protein>
<dbReference type="STRING" id="1125699.HMPREF9194_01516"/>
<keyword evidence="6 8" id="KW-1133">Transmembrane helix</keyword>
<evidence type="ECO:0000313" key="11">
    <source>
        <dbReference type="Proteomes" id="UP000014541"/>
    </source>
</evidence>
<dbReference type="AlphaFoldDB" id="S3K120"/>
<evidence type="ECO:0000256" key="8">
    <source>
        <dbReference type="SAM" id="Phobius"/>
    </source>
</evidence>
<dbReference type="PANTHER" id="PTHR43568">
    <property type="entry name" value="P PROTEIN"/>
    <property type="match status" value="1"/>
</dbReference>
<feature type="transmembrane region" description="Helical" evidence="8">
    <location>
        <begin position="56"/>
        <end position="73"/>
    </location>
</feature>
<feature type="transmembrane region" description="Helical" evidence="8">
    <location>
        <begin position="212"/>
        <end position="232"/>
    </location>
</feature>
<sequence length="423" mass="45759">MEMKWIVLALAALMYVFVVIFPSKKHWISLGAGALVIVIGAVPAAHALLTLINWNILGIYIGSLIIAELFLYSRVPNRLADTIIDSMPNTGSAITAVLVMTGIISAFVENVATVLVMAPIALSVCKKLRITPVYFMTGLAVMANLQGTATLVGDPPSMIFASYAGYGFNDFFVYQGRMSIFFVVQAGMIAGALYFYLYFAKAGKQKIKVERAPVLSLFPTVLLLVMIAALAFCSFFHIEYSGLIVLLLGVGGLLWFYLVRKEGFRKTAVLVKELDWETIGFLIGIFVVIGTISETGLLEDFALFLRGVIGDNKIAGFFVIIFVSVLISGFVDNVPYIIVMLPVAATLAQDMGLKSELYMFALLVGSCMGGNLTPFGASANIAAMGILKKHDCPLSFAGWCKIGVPFTLITTASAALVLWLLWS</sequence>
<accession>S3K120</accession>
<feature type="transmembrane region" description="Helical" evidence="8">
    <location>
        <begin position="357"/>
        <end position="382"/>
    </location>
</feature>
<dbReference type="OrthoDB" id="9765532at2"/>
<dbReference type="GO" id="GO:0005886">
    <property type="term" value="C:plasma membrane"/>
    <property type="evidence" value="ECO:0007669"/>
    <property type="project" value="UniProtKB-SubCell"/>
</dbReference>
<evidence type="ECO:0000256" key="3">
    <source>
        <dbReference type="ARBA" id="ARBA00022448"/>
    </source>
</evidence>
<organism evidence="10 11">
    <name type="scientific">Treponema maltophilum ATCC 51939</name>
    <dbReference type="NCBI Taxonomy" id="1125699"/>
    <lineage>
        <taxon>Bacteria</taxon>
        <taxon>Pseudomonadati</taxon>
        <taxon>Spirochaetota</taxon>
        <taxon>Spirochaetia</taxon>
        <taxon>Spirochaetales</taxon>
        <taxon>Treponemataceae</taxon>
        <taxon>Treponema</taxon>
    </lineage>
</organism>
<keyword evidence="4" id="KW-1003">Cell membrane</keyword>
<dbReference type="PRINTS" id="PR00758">
    <property type="entry name" value="ARSENICPUMP"/>
</dbReference>
<dbReference type="PATRIC" id="fig|1125699.3.peg.1530"/>
<comment type="similarity">
    <text evidence="2">Belongs to the CitM (TC 2.A.11) transporter family.</text>
</comment>
<feature type="transmembrane region" description="Helical" evidence="8">
    <location>
        <begin position="402"/>
        <end position="422"/>
    </location>
</feature>
<evidence type="ECO:0000256" key="7">
    <source>
        <dbReference type="ARBA" id="ARBA00023136"/>
    </source>
</evidence>